<dbReference type="SUPFAM" id="SSF46689">
    <property type="entry name" value="Homeodomain-like"/>
    <property type="match status" value="1"/>
</dbReference>
<dbReference type="InterPro" id="IPR009057">
    <property type="entry name" value="Homeodomain-like_sf"/>
</dbReference>
<organism evidence="9 10">
    <name type="scientific">Candidatus Nesterenkonia stercoripullorum</name>
    <dbReference type="NCBI Taxonomy" id="2838701"/>
    <lineage>
        <taxon>Bacteria</taxon>
        <taxon>Bacillati</taxon>
        <taxon>Actinomycetota</taxon>
        <taxon>Actinomycetes</taxon>
        <taxon>Micrococcales</taxon>
        <taxon>Micrococcaceae</taxon>
        <taxon>Nesterenkonia</taxon>
    </lineage>
</organism>
<dbReference type="AlphaFoldDB" id="A0A9D1USF9"/>
<reference evidence="9" key="1">
    <citation type="journal article" date="2021" name="PeerJ">
        <title>Extensive microbial diversity within the chicken gut microbiome revealed by metagenomics and culture.</title>
        <authorList>
            <person name="Gilroy R."/>
            <person name="Ravi A."/>
            <person name="Getino M."/>
            <person name="Pursley I."/>
            <person name="Horton D.L."/>
            <person name="Alikhan N.F."/>
            <person name="Baker D."/>
            <person name="Gharbi K."/>
            <person name="Hall N."/>
            <person name="Watson M."/>
            <person name="Adriaenssens E.M."/>
            <person name="Foster-Nyarko E."/>
            <person name="Jarju S."/>
            <person name="Secka A."/>
            <person name="Antonio M."/>
            <person name="Oren A."/>
            <person name="Chaudhuri R.R."/>
            <person name="La Ragione R."/>
            <person name="Hildebrand F."/>
            <person name="Pallen M.J."/>
        </authorList>
    </citation>
    <scope>NUCLEOTIDE SEQUENCE</scope>
    <source>
        <strain evidence="9">ChiHejej3B27-3195</strain>
    </source>
</reference>
<dbReference type="PROSITE" id="PS50977">
    <property type="entry name" value="HTH_TETR_2"/>
    <property type="match status" value="1"/>
</dbReference>
<feature type="region of interest" description="Disordered" evidence="6">
    <location>
        <begin position="71"/>
        <end position="92"/>
    </location>
</feature>
<evidence type="ECO:0000313" key="9">
    <source>
        <dbReference type="EMBL" id="HIW99145.1"/>
    </source>
</evidence>
<dbReference type="Pfam" id="PF13977">
    <property type="entry name" value="TetR_C_6"/>
    <property type="match status" value="1"/>
</dbReference>
<evidence type="ECO:0000259" key="7">
    <source>
        <dbReference type="PROSITE" id="PS50943"/>
    </source>
</evidence>
<evidence type="ECO:0000313" key="10">
    <source>
        <dbReference type="Proteomes" id="UP000824151"/>
    </source>
</evidence>
<keyword evidence="3 5" id="KW-0238">DNA-binding</keyword>
<proteinExistence type="predicted"/>
<dbReference type="Pfam" id="PF13560">
    <property type="entry name" value="HTH_31"/>
    <property type="match status" value="1"/>
</dbReference>
<dbReference type="Pfam" id="PF00440">
    <property type="entry name" value="TetR_N"/>
    <property type="match status" value="1"/>
</dbReference>
<evidence type="ECO:0000256" key="4">
    <source>
        <dbReference type="ARBA" id="ARBA00023163"/>
    </source>
</evidence>
<keyword evidence="4" id="KW-0804">Transcription</keyword>
<evidence type="ECO:0000256" key="3">
    <source>
        <dbReference type="ARBA" id="ARBA00023125"/>
    </source>
</evidence>
<dbReference type="SUPFAM" id="SSF48498">
    <property type="entry name" value="Tetracyclin repressor-like, C-terminal domain"/>
    <property type="match status" value="1"/>
</dbReference>
<dbReference type="SMART" id="SM00530">
    <property type="entry name" value="HTH_XRE"/>
    <property type="match status" value="1"/>
</dbReference>
<dbReference type="GO" id="GO:0003700">
    <property type="term" value="F:DNA-binding transcription factor activity"/>
    <property type="evidence" value="ECO:0007669"/>
    <property type="project" value="TreeGrafter"/>
</dbReference>
<dbReference type="InterPro" id="IPR001387">
    <property type="entry name" value="Cro/C1-type_HTH"/>
</dbReference>
<sequence>MPDFSETLAERVRRAVHYAGLAQRDVARRVGIDETKLSKSLRGQRRFTPAELTELATVTGVTVSWLLSGSEGDTGTAKPPAPAAALARADEPRDQAQRRRVIAEKAWELFAARGVEEVRIADIAAAAELSPASVHYYYAGKAELFDEALRYSVKLAYDRQVAELDSEQGPFARLRRLLELQTPGHPSVWAEWSIWSQAWARTATAVRTGQPDPHDDAYDRWQQTVGALVTECLEAGVFASASDAAEITVELTALMDGLGIKVLTGRLEPEDMSRQLDHYLAQLRGGAGPE</sequence>
<dbReference type="CDD" id="cd00093">
    <property type="entry name" value="HTH_XRE"/>
    <property type="match status" value="1"/>
</dbReference>
<evidence type="ECO:0000256" key="1">
    <source>
        <dbReference type="ARBA" id="ARBA00022491"/>
    </source>
</evidence>
<comment type="caution">
    <text evidence="9">The sequence shown here is derived from an EMBL/GenBank/DDBJ whole genome shotgun (WGS) entry which is preliminary data.</text>
</comment>
<reference evidence="9" key="2">
    <citation type="submission" date="2021-04" db="EMBL/GenBank/DDBJ databases">
        <authorList>
            <person name="Gilroy R."/>
        </authorList>
    </citation>
    <scope>NUCLEOTIDE SEQUENCE</scope>
    <source>
        <strain evidence="9">ChiHejej3B27-3195</strain>
    </source>
</reference>
<evidence type="ECO:0000256" key="2">
    <source>
        <dbReference type="ARBA" id="ARBA00023015"/>
    </source>
</evidence>
<feature type="DNA-binding region" description="H-T-H motif" evidence="5">
    <location>
        <begin position="119"/>
        <end position="138"/>
    </location>
</feature>
<accession>A0A9D1USF9</accession>
<dbReference type="InterPro" id="IPR039538">
    <property type="entry name" value="BetI_C"/>
</dbReference>
<dbReference type="InterPro" id="IPR010982">
    <property type="entry name" value="Lambda_DNA-bd_dom_sf"/>
</dbReference>
<dbReference type="Proteomes" id="UP000824151">
    <property type="component" value="Unassembled WGS sequence"/>
</dbReference>
<dbReference type="InterPro" id="IPR050109">
    <property type="entry name" value="HTH-type_TetR-like_transc_reg"/>
</dbReference>
<dbReference type="InterPro" id="IPR036271">
    <property type="entry name" value="Tet_transcr_reg_TetR-rel_C_sf"/>
</dbReference>
<dbReference type="InterPro" id="IPR001647">
    <property type="entry name" value="HTH_TetR"/>
</dbReference>
<dbReference type="SUPFAM" id="SSF47413">
    <property type="entry name" value="lambda repressor-like DNA-binding domains"/>
    <property type="match status" value="1"/>
</dbReference>
<feature type="domain" description="HTH tetR-type" evidence="8">
    <location>
        <begin position="96"/>
        <end position="156"/>
    </location>
</feature>
<evidence type="ECO:0000256" key="6">
    <source>
        <dbReference type="SAM" id="MobiDB-lite"/>
    </source>
</evidence>
<feature type="domain" description="HTH cro/C1-type" evidence="7">
    <location>
        <begin position="12"/>
        <end position="66"/>
    </location>
</feature>
<dbReference type="PANTHER" id="PTHR30055:SF234">
    <property type="entry name" value="HTH-TYPE TRANSCRIPTIONAL REGULATOR BETI"/>
    <property type="match status" value="1"/>
</dbReference>
<name>A0A9D1USF9_9MICC</name>
<dbReference type="PROSITE" id="PS50943">
    <property type="entry name" value="HTH_CROC1"/>
    <property type="match status" value="1"/>
</dbReference>
<dbReference type="PANTHER" id="PTHR30055">
    <property type="entry name" value="HTH-TYPE TRANSCRIPTIONAL REGULATOR RUTR"/>
    <property type="match status" value="1"/>
</dbReference>
<dbReference type="GO" id="GO:0000976">
    <property type="term" value="F:transcription cis-regulatory region binding"/>
    <property type="evidence" value="ECO:0007669"/>
    <property type="project" value="TreeGrafter"/>
</dbReference>
<keyword evidence="1" id="KW-0678">Repressor</keyword>
<evidence type="ECO:0000256" key="5">
    <source>
        <dbReference type="PROSITE-ProRule" id="PRU00335"/>
    </source>
</evidence>
<dbReference type="Gene3D" id="1.10.357.10">
    <property type="entry name" value="Tetracycline Repressor, domain 2"/>
    <property type="match status" value="1"/>
</dbReference>
<protein>
    <submittedName>
        <fullName evidence="9">TetR family transcriptional regulator C-terminal domain-containing protein</fullName>
    </submittedName>
</protein>
<dbReference type="Gene3D" id="1.10.260.40">
    <property type="entry name" value="lambda repressor-like DNA-binding domains"/>
    <property type="match status" value="1"/>
</dbReference>
<gene>
    <name evidence="9" type="ORF">H9871_03280</name>
</gene>
<keyword evidence="2" id="KW-0805">Transcription regulation</keyword>
<dbReference type="EMBL" id="DXGD01000121">
    <property type="protein sequence ID" value="HIW99145.1"/>
    <property type="molecule type" value="Genomic_DNA"/>
</dbReference>
<evidence type="ECO:0000259" key="8">
    <source>
        <dbReference type="PROSITE" id="PS50977"/>
    </source>
</evidence>